<dbReference type="VEuPathDB" id="FungiDB:RhiirA1_369820"/>
<dbReference type="AlphaFoldDB" id="A0A2I1F8A2"/>
<dbReference type="VEuPathDB" id="FungiDB:FUN_008179"/>
<dbReference type="GO" id="GO:0046982">
    <property type="term" value="F:protein heterodimerization activity"/>
    <property type="evidence" value="ECO:0007669"/>
    <property type="project" value="InterPro"/>
</dbReference>
<reference evidence="1 2" key="2">
    <citation type="submission" date="2017-09" db="EMBL/GenBank/DDBJ databases">
        <title>Extensive intraspecific genome diversity in a model arbuscular mycorrhizal fungus.</title>
        <authorList>
            <person name="Chen E.C."/>
            <person name="Morin E."/>
            <person name="Beaudet D."/>
            <person name="Noel J."/>
            <person name="Ndikumana S."/>
            <person name="Charron P."/>
            <person name="St-Onge C."/>
            <person name="Giorgi J."/>
            <person name="Grigoriev I.V."/>
            <person name="Roux C."/>
            <person name="Martin F.M."/>
            <person name="Corradi N."/>
        </authorList>
    </citation>
    <scope>NUCLEOTIDE SEQUENCE [LARGE SCALE GENOMIC DNA]</scope>
    <source>
        <strain evidence="1 2">A5</strain>
    </source>
</reference>
<evidence type="ECO:0000313" key="1">
    <source>
        <dbReference type="EMBL" id="PKC00401.1"/>
    </source>
</evidence>
<comment type="caution">
    <text evidence="1">The sequence shown here is derived from an EMBL/GenBank/DDBJ whole genome shotgun (WGS) entry which is preliminary data.</text>
</comment>
<name>A0A2I1F8A2_9GLOM</name>
<gene>
    <name evidence="1" type="ORF">RhiirA5_365745</name>
</gene>
<organism evidence="1 2">
    <name type="scientific">Rhizophagus irregularis</name>
    <dbReference type="NCBI Taxonomy" id="588596"/>
    <lineage>
        <taxon>Eukaryota</taxon>
        <taxon>Fungi</taxon>
        <taxon>Fungi incertae sedis</taxon>
        <taxon>Mucoromycota</taxon>
        <taxon>Glomeromycotina</taxon>
        <taxon>Glomeromycetes</taxon>
        <taxon>Glomerales</taxon>
        <taxon>Glomeraceae</taxon>
        <taxon>Rhizophagus</taxon>
    </lineage>
</organism>
<dbReference type="Gene3D" id="1.10.20.10">
    <property type="entry name" value="Histone, subunit A"/>
    <property type="match status" value="1"/>
</dbReference>
<reference evidence="1 2" key="1">
    <citation type="submission" date="2016-04" db="EMBL/GenBank/DDBJ databases">
        <title>Genome analyses suggest a sexual origin of heterokaryosis in a supposedly ancient asexual fungus.</title>
        <authorList>
            <person name="Ropars J."/>
            <person name="Sedzielewska K."/>
            <person name="Noel J."/>
            <person name="Charron P."/>
            <person name="Farinelli L."/>
            <person name="Marton T."/>
            <person name="Kruger M."/>
            <person name="Pelin A."/>
            <person name="Brachmann A."/>
            <person name="Corradi N."/>
        </authorList>
    </citation>
    <scope>NUCLEOTIDE SEQUENCE [LARGE SCALE GENOMIC DNA]</scope>
    <source>
        <strain evidence="1 2">A5</strain>
    </source>
</reference>
<accession>A0A2I1F8A2</accession>
<sequence length="78" mass="8562">MTVDSTKNTLYISQRAANAIIADVAPYRISSEALSAINNFLDEFLYFLIDSARSLDLIRIKDAISQVLPTSLGKNAIV</sequence>
<proteinExistence type="predicted"/>
<dbReference type="VEuPathDB" id="FungiDB:RhiirFUN_008544"/>
<dbReference type="Proteomes" id="UP000232722">
    <property type="component" value="Unassembled WGS sequence"/>
</dbReference>
<feature type="non-terminal residue" evidence="1">
    <location>
        <position position="78"/>
    </location>
</feature>
<evidence type="ECO:0000313" key="2">
    <source>
        <dbReference type="Proteomes" id="UP000232722"/>
    </source>
</evidence>
<dbReference type="InterPro" id="IPR009072">
    <property type="entry name" value="Histone-fold"/>
</dbReference>
<dbReference type="EMBL" id="LLXJ01001882">
    <property type="protein sequence ID" value="PKC00401.1"/>
    <property type="molecule type" value="Genomic_DNA"/>
</dbReference>
<protein>
    <submittedName>
        <fullName evidence="1">Uncharacterized protein</fullName>
    </submittedName>
</protein>
<dbReference type="OrthoDB" id="5382203at2759"/>